<reference evidence="2 3" key="1">
    <citation type="submission" date="2021-06" db="EMBL/GenBank/DDBJ databases">
        <authorList>
            <person name="Kallberg Y."/>
            <person name="Tangrot J."/>
            <person name="Rosling A."/>
        </authorList>
    </citation>
    <scope>NUCLEOTIDE SEQUENCE [LARGE SCALE GENOMIC DNA]</scope>
    <source>
        <strain evidence="2 3">120-4 pot B 10/14</strain>
    </source>
</reference>
<evidence type="ECO:0000256" key="1">
    <source>
        <dbReference type="SAM" id="Phobius"/>
    </source>
</evidence>
<organism evidence="2 3">
    <name type="scientific">Gigaspora margarita</name>
    <dbReference type="NCBI Taxonomy" id="4874"/>
    <lineage>
        <taxon>Eukaryota</taxon>
        <taxon>Fungi</taxon>
        <taxon>Fungi incertae sedis</taxon>
        <taxon>Mucoromycota</taxon>
        <taxon>Glomeromycotina</taxon>
        <taxon>Glomeromycetes</taxon>
        <taxon>Diversisporales</taxon>
        <taxon>Gigasporaceae</taxon>
        <taxon>Gigaspora</taxon>
    </lineage>
</organism>
<name>A0ABM8VWJ9_GIGMA</name>
<keyword evidence="1" id="KW-0812">Transmembrane</keyword>
<keyword evidence="1" id="KW-1133">Transmembrane helix</keyword>
<dbReference type="Proteomes" id="UP000789901">
    <property type="component" value="Unassembled WGS sequence"/>
</dbReference>
<dbReference type="EMBL" id="CAJVQB010000080">
    <property type="protein sequence ID" value="CAG8464356.1"/>
    <property type="molecule type" value="Genomic_DNA"/>
</dbReference>
<sequence>MKCNKCLKIIPKGEEIRFFSKKFGSSNQYGGCYCEDSFGAMGMTVGAIIAEDEGKYICDTCLVVLRQFQKSEFLNSIKNESKRKILRIYSSRNKLEVIHAGIFDCDEDSSASYLYKQWHIGLIPIIVGLCFPFEGWLQSRLNGENYSQKYEVDMFKDKEGRTILRKKHANSTERNKKVKCCGELVNDFFVIDNCDEYSYSDYCVKCYIANRLYWNISNAGSCYVSEKIGDFMKYSYPKLLKDIKKEKRDRLITRIFLGVLMGVVILGLIMGIYRVSNLNSLKSDEKPGVVIMFVEKKRMKANKRTEDLEVLNKTTTTVKLGAKIISNSPLNLTKNTNPNLTFLPND</sequence>
<accession>A0ABM8VWJ9</accession>
<keyword evidence="3" id="KW-1185">Reference proteome</keyword>
<gene>
    <name evidence="2" type="ORF">GMARGA_LOCUS465</name>
</gene>
<feature type="transmembrane region" description="Helical" evidence="1">
    <location>
        <begin position="251"/>
        <end position="273"/>
    </location>
</feature>
<comment type="caution">
    <text evidence="2">The sequence shown here is derived from an EMBL/GenBank/DDBJ whole genome shotgun (WGS) entry which is preliminary data.</text>
</comment>
<protein>
    <submittedName>
        <fullName evidence="2">32557_t:CDS:1</fullName>
    </submittedName>
</protein>
<keyword evidence="1" id="KW-0472">Membrane</keyword>
<evidence type="ECO:0000313" key="3">
    <source>
        <dbReference type="Proteomes" id="UP000789901"/>
    </source>
</evidence>
<evidence type="ECO:0000313" key="2">
    <source>
        <dbReference type="EMBL" id="CAG8464356.1"/>
    </source>
</evidence>
<proteinExistence type="predicted"/>